<protein>
    <submittedName>
        <fullName evidence="5">TMV resistance protein N-like</fullName>
    </submittedName>
</protein>
<dbReference type="Gene3D" id="3.40.50.10140">
    <property type="entry name" value="Toll/interleukin-1 receptor homology (TIR) domain"/>
    <property type="match status" value="1"/>
</dbReference>
<dbReference type="Gene3D" id="3.80.10.10">
    <property type="entry name" value="Ribonuclease Inhibitor"/>
    <property type="match status" value="1"/>
</dbReference>
<dbReference type="AlphaFoldDB" id="A0A1S3TFZ8"/>
<evidence type="ECO:0000313" key="4">
    <source>
        <dbReference type="Proteomes" id="UP000087766"/>
    </source>
</evidence>
<dbReference type="PANTHER" id="PTHR11017:SF560">
    <property type="entry name" value="RESISTANCE PROTEIN (TIR-NBS-LRR CLASS), PUTATIVE-RELATED"/>
    <property type="match status" value="1"/>
</dbReference>
<dbReference type="InterPro" id="IPR002182">
    <property type="entry name" value="NB-ARC"/>
</dbReference>
<organism evidence="4 5">
    <name type="scientific">Vigna radiata var. radiata</name>
    <name type="common">Mung bean</name>
    <name type="synonym">Phaseolus aureus</name>
    <dbReference type="NCBI Taxonomy" id="3916"/>
    <lineage>
        <taxon>Eukaryota</taxon>
        <taxon>Viridiplantae</taxon>
        <taxon>Streptophyta</taxon>
        <taxon>Embryophyta</taxon>
        <taxon>Tracheophyta</taxon>
        <taxon>Spermatophyta</taxon>
        <taxon>Magnoliopsida</taxon>
        <taxon>eudicotyledons</taxon>
        <taxon>Gunneridae</taxon>
        <taxon>Pentapetalae</taxon>
        <taxon>rosids</taxon>
        <taxon>fabids</taxon>
        <taxon>Fabales</taxon>
        <taxon>Fabaceae</taxon>
        <taxon>Papilionoideae</taxon>
        <taxon>50 kb inversion clade</taxon>
        <taxon>NPAAA clade</taxon>
        <taxon>indigoferoid/millettioid clade</taxon>
        <taxon>Phaseoleae</taxon>
        <taxon>Vigna</taxon>
    </lineage>
</organism>
<sequence length="775" mass="88755">MQLEEHMRAIACSKIAIIVSSKTYTKSTCCLRELEKIIECRETFGQIVLPVFYEIDPFDVRDPKDDFKKALEESAHKSYSGEQLEDVLSRWSRALTIAAGINGWNVTDFRHDAQLVEVAVSRVQTLLGYGDLSHAEFPIGLESHVKKVVGSIENHSAKVCMVGIWGMGGSGKTTIAKAIYNRIYRQFIGKSFIENIRQENRHVDLQNKVIYQALKFKFKVKSDWMGRSIIENKLSRKKLLIVLDDVNEFWQLANVCGNREWFGQGTVIIITTRDVRLLSKLKVDFVYKMNLMNENDSLELLCWHAFKNAKPREDLNELGREIVICCGGLPQALVAVGSYIFSKRFAPWKRTILARKIFADYHVLENLEKSFRGLRDDMEKDIFLDVCCFFIGKDRGCVTEILNGCGQHADVGITVLIERGLVKVERNNKLEMHPLLRDMGREIIGQRWPMEPEKRSRLGFHDDVKHVLRNKTGTQATQGLSLKLHSTSRDCFKAHAFKEMKRLRLLQVDHVLKWLKFLNLSNSKYLRKTPDFSGLPSLEQLILKYCPSLLKVHPSIGDLCNLLLINLKDCTRLSSLPREVYKLKSVKTFILGCFKIDILEEDIMQMKSLITLISENTAVKQVPCSIVNSKHMGYISLRGFEGLSHNILSSIIRSWMSPIMNSRSYIRPLCMDMENDNWRNLAPLHSCLANIRSISVQCDTEFQLSKQLNTIFVEYGVNFTESTNHSLRFSLIGVGSRNQFLNILSDSVSKVPSLSLTFVCIQHELILIQYLNKLE</sequence>
<dbReference type="RefSeq" id="XP_014492694.1">
    <property type="nucleotide sequence ID" value="XM_014637208.1"/>
</dbReference>
<dbReference type="GO" id="GO:0006952">
    <property type="term" value="P:defense response"/>
    <property type="evidence" value="ECO:0007669"/>
    <property type="project" value="InterPro"/>
</dbReference>
<dbReference type="PANTHER" id="PTHR11017">
    <property type="entry name" value="LEUCINE-RICH REPEAT-CONTAINING PROTEIN"/>
    <property type="match status" value="1"/>
</dbReference>
<dbReference type="GO" id="GO:0043531">
    <property type="term" value="F:ADP binding"/>
    <property type="evidence" value="ECO:0007669"/>
    <property type="project" value="InterPro"/>
</dbReference>
<dbReference type="InterPro" id="IPR035897">
    <property type="entry name" value="Toll_tir_struct_dom_sf"/>
</dbReference>
<dbReference type="InterPro" id="IPR032675">
    <property type="entry name" value="LRR_dom_sf"/>
</dbReference>
<dbReference type="Gene3D" id="3.40.50.300">
    <property type="entry name" value="P-loop containing nucleotide triphosphate hydrolases"/>
    <property type="match status" value="1"/>
</dbReference>
<reference evidence="5" key="1">
    <citation type="submission" date="2025-08" db="UniProtKB">
        <authorList>
            <consortium name="RefSeq"/>
        </authorList>
    </citation>
    <scope>IDENTIFICATION</scope>
    <source>
        <tissue evidence="5">Leaf</tissue>
    </source>
</reference>
<dbReference type="KEGG" id="vra:106755112"/>
<dbReference type="SUPFAM" id="SSF52058">
    <property type="entry name" value="L domain-like"/>
    <property type="match status" value="1"/>
</dbReference>
<dbReference type="Pfam" id="PF01582">
    <property type="entry name" value="TIR"/>
    <property type="match status" value="1"/>
</dbReference>
<evidence type="ECO:0000259" key="3">
    <source>
        <dbReference type="PROSITE" id="PS50104"/>
    </source>
</evidence>
<dbReference type="SUPFAM" id="SSF52540">
    <property type="entry name" value="P-loop containing nucleoside triphosphate hydrolases"/>
    <property type="match status" value="1"/>
</dbReference>
<keyword evidence="2" id="KW-0677">Repeat</keyword>
<keyword evidence="1" id="KW-0433">Leucine-rich repeat</keyword>
<evidence type="ECO:0000256" key="2">
    <source>
        <dbReference type="ARBA" id="ARBA00022737"/>
    </source>
</evidence>
<dbReference type="Pfam" id="PF23282">
    <property type="entry name" value="WHD_ROQ1"/>
    <property type="match status" value="1"/>
</dbReference>
<keyword evidence="4" id="KW-1185">Reference proteome</keyword>
<feature type="domain" description="TIR" evidence="3">
    <location>
        <begin position="1"/>
        <end position="127"/>
    </location>
</feature>
<dbReference type="Gene3D" id="1.10.8.430">
    <property type="entry name" value="Helical domain of apoptotic protease-activating factors"/>
    <property type="match status" value="1"/>
</dbReference>
<dbReference type="InterPro" id="IPR027417">
    <property type="entry name" value="P-loop_NTPase"/>
</dbReference>
<dbReference type="Pfam" id="PF00931">
    <property type="entry name" value="NB-ARC"/>
    <property type="match status" value="1"/>
</dbReference>
<dbReference type="InterPro" id="IPR058192">
    <property type="entry name" value="WHD_ROQ1-like"/>
</dbReference>
<dbReference type="OrthoDB" id="5972504at2759"/>
<dbReference type="PRINTS" id="PR00364">
    <property type="entry name" value="DISEASERSIST"/>
</dbReference>
<dbReference type="InterPro" id="IPR044974">
    <property type="entry name" value="Disease_R_plants"/>
</dbReference>
<dbReference type="Proteomes" id="UP000087766">
    <property type="component" value="Unplaced"/>
</dbReference>
<name>A0A1S3TFZ8_VIGRR</name>
<dbReference type="GO" id="GO:0007165">
    <property type="term" value="P:signal transduction"/>
    <property type="evidence" value="ECO:0007669"/>
    <property type="project" value="InterPro"/>
</dbReference>
<dbReference type="InterPro" id="IPR000157">
    <property type="entry name" value="TIR_dom"/>
</dbReference>
<dbReference type="PROSITE" id="PS50104">
    <property type="entry name" value="TIR"/>
    <property type="match status" value="1"/>
</dbReference>
<dbReference type="InterPro" id="IPR042197">
    <property type="entry name" value="Apaf_helical"/>
</dbReference>
<evidence type="ECO:0000256" key="1">
    <source>
        <dbReference type="ARBA" id="ARBA00022614"/>
    </source>
</evidence>
<accession>A0A1S3TFZ8</accession>
<dbReference type="SUPFAM" id="SSF52200">
    <property type="entry name" value="Toll/Interleukin receptor TIR domain"/>
    <property type="match status" value="1"/>
</dbReference>
<gene>
    <name evidence="5" type="primary">LOC106755112</name>
</gene>
<evidence type="ECO:0000313" key="5">
    <source>
        <dbReference type="RefSeq" id="XP_014492694.1"/>
    </source>
</evidence>
<dbReference type="GeneID" id="106755112"/>
<proteinExistence type="predicted"/>